<dbReference type="EMBL" id="CAJOBP010074935">
    <property type="protein sequence ID" value="CAF4895499.1"/>
    <property type="molecule type" value="Genomic_DNA"/>
</dbReference>
<evidence type="ECO:0000313" key="3">
    <source>
        <dbReference type="Proteomes" id="UP000663873"/>
    </source>
</evidence>
<name>A0A821UTS4_9BILA</name>
<dbReference type="EMBL" id="CAJOBP010087054">
    <property type="protein sequence ID" value="CAF4934344.1"/>
    <property type="molecule type" value="Genomic_DNA"/>
</dbReference>
<dbReference type="AlphaFoldDB" id="A0A821UTS4"/>
<organism evidence="1 3">
    <name type="scientific">Rotaria socialis</name>
    <dbReference type="NCBI Taxonomy" id="392032"/>
    <lineage>
        <taxon>Eukaryota</taxon>
        <taxon>Metazoa</taxon>
        <taxon>Spiralia</taxon>
        <taxon>Gnathifera</taxon>
        <taxon>Rotifera</taxon>
        <taxon>Eurotatoria</taxon>
        <taxon>Bdelloidea</taxon>
        <taxon>Philodinida</taxon>
        <taxon>Philodinidae</taxon>
        <taxon>Rotaria</taxon>
    </lineage>
</organism>
<sequence>MKIETANNHHAIAITRAFDNLAKAASH</sequence>
<reference evidence="1" key="1">
    <citation type="submission" date="2021-02" db="EMBL/GenBank/DDBJ databases">
        <authorList>
            <person name="Nowell W R."/>
        </authorList>
    </citation>
    <scope>NUCLEOTIDE SEQUENCE</scope>
</reference>
<dbReference type="Proteomes" id="UP000663873">
    <property type="component" value="Unassembled WGS sequence"/>
</dbReference>
<feature type="non-terminal residue" evidence="1">
    <location>
        <position position="27"/>
    </location>
</feature>
<keyword evidence="3" id="KW-1185">Reference proteome</keyword>
<evidence type="ECO:0000313" key="2">
    <source>
        <dbReference type="EMBL" id="CAF4934344.1"/>
    </source>
</evidence>
<comment type="caution">
    <text evidence="1">The sequence shown here is derived from an EMBL/GenBank/DDBJ whole genome shotgun (WGS) entry which is preliminary data.</text>
</comment>
<accession>A0A821UTS4</accession>
<protein>
    <submittedName>
        <fullName evidence="1">Uncharacterized protein</fullName>
    </submittedName>
</protein>
<gene>
    <name evidence="1" type="ORF">UJA718_LOCUS45268</name>
    <name evidence="2" type="ORF">UJA718_LOCUS47017</name>
</gene>
<evidence type="ECO:0000313" key="1">
    <source>
        <dbReference type="EMBL" id="CAF4895499.1"/>
    </source>
</evidence>
<proteinExistence type="predicted"/>